<sequence>MDALIEYQLVDRNLAFLRQAADANGDGQLTADELNLLDGNSGLGS</sequence>
<gene>
    <name evidence="1" type="ORF">S01H4_49143</name>
</gene>
<evidence type="ECO:0000313" key="1">
    <source>
        <dbReference type="EMBL" id="GAG97071.1"/>
    </source>
</evidence>
<dbReference type="PROSITE" id="PS00018">
    <property type="entry name" value="EF_HAND_1"/>
    <property type="match status" value="1"/>
</dbReference>
<dbReference type="EMBL" id="BART01027768">
    <property type="protein sequence ID" value="GAG97071.1"/>
    <property type="molecule type" value="Genomic_DNA"/>
</dbReference>
<evidence type="ECO:0008006" key="2">
    <source>
        <dbReference type="Google" id="ProtNLM"/>
    </source>
</evidence>
<accession>X1DKY3</accession>
<dbReference type="AlphaFoldDB" id="X1DKY3"/>
<comment type="caution">
    <text evidence="1">The sequence shown here is derived from an EMBL/GenBank/DDBJ whole genome shotgun (WGS) entry which is preliminary data.</text>
</comment>
<reference evidence="1" key="1">
    <citation type="journal article" date="2014" name="Front. Microbiol.">
        <title>High frequency of phylogenetically diverse reductive dehalogenase-homologous genes in deep subseafloor sedimentary metagenomes.</title>
        <authorList>
            <person name="Kawai M."/>
            <person name="Futagami T."/>
            <person name="Toyoda A."/>
            <person name="Takaki Y."/>
            <person name="Nishi S."/>
            <person name="Hori S."/>
            <person name="Arai W."/>
            <person name="Tsubouchi T."/>
            <person name="Morono Y."/>
            <person name="Uchiyama I."/>
            <person name="Ito T."/>
            <person name="Fujiyama A."/>
            <person name="Inagaki F."/>
            <person name="Takami H."/>
        </authorList>
    </citation>
    <scope>NUCLEOTIDE SEQUENCE</scope>
    <source>
        <strain evidence="1">Expedition CK06-06</strain>
    </source>
</reference>
<name>X1DKY3_9ZZZZ</name>
<proteinExistence type="predicted"/>
<organism evidence="1">
    <name type="scientific">marine sediment metagenome</name>
    <dbReference type="NCBI Taxonomy" id="412755"/>
    <lineage>
        <taxon>unclassified sequences</taxon>
        <taxon>metagenomes</taxon>
        <taxon>ecological metagenomes</taxon>
    </lineage>
</organism>
<dbReference type="InterPro" id="IPR018247">
    <property type="entry name" value="EF_Hand_1_Ca_BS"/>
</dbReference>
<feature type="non-terminal residue" evidence="1">
    <location>
        <position position="45"/>
    </location>
</feature>
<protein>
    <recommendedName>
        <fullName evidence="2">EF-hand domain-containing protein</fullName>
    </recommendedName>
</protein>